<feature type="binding site" evidence="3">
    <location>
        <position position="57"/>
    </location>
    <ligand>
        <name>substrate</name>
    </ligand>
</feature>
<dbReference type="PANTHER" id="PTHR46517:SF1">
    <property type="entry name" value="FRUCTOSE-2,6-BISPHOSPHATASE TIGAR"/>
    <property type="match status" value="1"/>
</dbReference>
<dbReference type="InterPro" id="IPR051695">
    <property type="entry name" value="Phosphoglycerate_Mutase"/>
</dbReference>
<dbReference type="SMART" id="SM00855">
    <property type="entry name" value="PGAM"/>
    <property type="match status" value="1"/>
</dbReference>
<dbReference type="GO" id="GO:0045820">
    <property type="term" value="P:negative regulation of glycolytic process"/>
    <property type="evidence" value="ECO:0007669"/>
    <property type="project" value="TreeGrafter"/>
</dbReference>
<keyword evidence="1" id="KW-0378">Hydrolase</keyword>
<reference evidence="4 5" key="1">
    <citation type="submission" date="2017-09" db="EMBL/GenBank/DDBJ databases">
        <title>Bacterial strain isolated from the female urinary microbiota.</title>
        <authorList>
            <person name="Thomas-White K."/>
            <person name="Kumar N."/>
            <person name="Forster S."/>
            <person name="Putonti C."/>
            <person name="Lawley T."/>
            <person name="Wolfe A.J."/>
        </authorList>
    </citation>
    <scope>NUCLEOTIDE SEQUENCE [LARGE SCALE GENOMIC DNA]</scope>
    <source>
        <strain evidence="4 5">UMB0186</strain>
    </source>
</reference>
<dbReference type="STRING" id="84135.GCA_001052115_00448"/>
<dbReference type="SUPFAM" id="SSF53254">
    <property type="entry name" value="Phosphoglycerate mutase-like"/>
    <property type="match status" value="1"/>
</dbReference>
<accession>A0A2N6SG79</accession>
<organism evidence="4 5">
    <name type="scientific">Gemella sanguinis</name>
    <dbReference type="NCBI Taxonomy" id="84135"/>
    <lineage>
        <taxon>Bacteria</taxon>
        <taxon>Bacillati</taxon>
        <taxon>Bacillota</taxon>
        <taxon>Bacilli</taxon>
        <taxon>Bacillales</taxon>
        <taxon>Gemellaceae</taxon>
        <taxon>Gemella</taxon>
    </lineage>
</organism>
<dbReference type="Proteomes" id="UP000235670">
    <property type="component" value="Unassembled WGS sequence"/>
</dbReference>
<protein>
    <submittedName>
        <fullName evidence="4">Histidine phosphatase family protein</fullName>
    </submittedName>
</protein>
<evidence type="ECO:0000256" key="3">
    <source>
        <dbReference type="PIRSR" id="PIRSR613078-2"/>
    </source>
</evidence>
<dbReference type="CDD" id="cd07067">
    <property type="entry name" value="HP_PGM_like"/>
    <property type="match status" value="1"/>
</dbReference>
<evidence type="ECO:0000256" key="1">
    <source>
        <dbReference type="ARBA" id="ARBA00022801"/>
    </source>
</evidence>
<dbReference type="OrthoDB" id="9782128at2"/>
<comment type="caution">
    <text evidence="4">The sequence shown here is derived from an EMBL/GenBank/DDBJ whole genome shotgun (WGS) entry which is preliminary data.</text>
</comment>
<dbReference type="Pfam" id="PF00300">
    <property type="entry name" value="His_Phos_1"/>
    <property type="match status" value="1"/>
</dbReference>
<dbReference type="InterPro" id="IPR013078">
    <property type="entry name" value="His_Pase_superF_clade-1"/>
</dbReference>
<dbReference type="RefSeq" id="WP_102189553.1">
    <property type="nucleotide sequence ID" value="NZ_PNGT01000002.1"/>
</dbReference>
<dbReference type="GO" id="GO:0005829">
    <property type="term" value="C:cytosol"/>
    <property type="evidence" value="ECO:0007669"/>
    <property type="project" value="TreeGrafter"/>
</dbReference>
<dbReference type="InterPro" id="IPR029033">
    <property type="entry name" value="His_PPase_superfam"/>
</dbReference>
<sequence>MRIILARHGETDYNKNKKVQGHSDIPLNEEGIRQGKEAGKKLEGHEIDVAYSSTLERAFDTARYMLNNSNSENNKNLSVIKDKRLIEKSYGGYEGVSFAEYGAGLKAGETRGMELDTEAADRVEEFFKEKYNEYPDKTILAVCHGGLIRSFLTQKGIKEVSRGVIINTSVSVLDYDGEKFTLVEFNK</sequence>
<dbReference type="EMBL" id="PNGT01000002">
    <property type="protein sequence ID" value="PMC52869.1"/>
    <property type="molecule type" value="Genomic_DNA"/>
</dbReference>
<dbReference type="Gene3D" id="3.40.50.1240">
    <property type="entry name" value="Phosphoglycerate mutase-like"/>
    <property type="match status" value="1"/>
</dbReference>
<feature type="binding site" evidence="3">
    <location>
        <begin position="87"/>
        <end position="90"/>
    </location>
    <ligand>
        <name>substrate</name>
    </ligand>
</feature>
<dbReference type="AlphaFoldDB" id="A0A2N6SG79"/>
<feature type="active site" description="Tele-phosphohistidine intermediate" evidence="2">
    <location>
        <position position="8"/>
    </location>
</feature>
<dbReference type="GO" id="GO:0043456">
    <property type="term" value="P:regulation of pentose-phosphate shunt"/>
    <property type="evidence" value="ECO:0007669"/>
    <property type="project" value="TreeGrafter"/>
</dbReference>
<proteinExistence type="predicted"/>
<dbReference type="InterPro" id="IPR001345">
    <property type="entry name" value="PG/BPGM_mutase_AS"/>
</dbReference>
<dbReference type="GO" id="GO:0004331">
    <property type="term" value="F:fructose-2,6-bisphosphate 2-phosphatase activity"/>
    <property type="evidence" value="ECO:0007669"/>
    <property type="project" value="TreeGrafter"/>
</dbReference>
<dbReference type="PROSITE" id="PS00175">
    <property type="entry name" value="PG_MUTASE"/>
    <property type="match status" value="1"/>
</dbReference>
<evidence type="ECO:0000313" key="5">
    <source>
        <dbReference type="Proteomes" id="UP000235670"/>
    </source>
</evidence>
<feature type="active site" description="Proton donor/acceptor" evidence="2">
    <location>
        <position position="87"/>
    </location>
</feature>
<evidence type="ECO:0000313" key="4">
    <source>
        <dbReference type="EMBL" id="PMC52869.1"/>
    </source>
</evidence>
<name>A0A2N6SG79_9BACL</name>
<gene>
    <name evidence="4" type="ORF">CJ218_02955</name>
</gene>
<evidence type="ECO:0000256" key="2">
    <source>
        <dbReference type="PIRSR" id="PIRSR613078-1"/>
    </source>
</evidence>
<feature type="binding site" evidence="3">
    <location>
        <begin position="7"/>
        <end position="14"/>
    </location>
    <ligand>
        <name>substrate</name>
    </ligand>
</feature>
<dbReference type="PANTHER" id="PTHR46517">
    <property type="entry name" value="FRUCTOSE-2,6-BISPHOSPHATASE TIGAR"/>
    <property type="match status" value="1"/>
</dbReference>